<evidence type="ECO:0000259" key="17">
    <source>
        <dbReference type="PROSITE" id="PS50011"/>
    </source>
</evidence>
<feature type="compositionally biased region" description="Basic and acidic residues" evidence="14">
    <location>
        <begin position="612"/>
        <end position="629"/>
    </location>
</feature>
<keyword evidence="5 16" id="KW-0732">Signal</keyword>
<keyword evidence="19" id="KW-1185">Reference proteome</keyword>
<dbReference type="SUPFAM" id="SSF56112">
    <property type="entry name" value="Protein kinase-like (PK-like)"/>
    <property type="match status" value="1"/>
</dbReference>
<dbReference type="InterPro" id="IPR000719">
    <property type="entry name" value="Prot_kinase_dom"/>
</dbReference>
<dbReference type="Gene3D" id="1.10.510.10">
    <property type="entry name" value="Transferase(Phosphotransferase) domain 1"/>
    <property type="match status" value="1"/>
</dbReference>
<keyword evidence="8 13" id="KW-0067">ATP-binding</keyword>
<keyword evidence="2" id="KW-0597">Phosphoprotein</keyword>
<accession>A0AAE2CVR9</accession>
<evidence type="ECO:0000256" key="6">
    <source>
        <dbReference type="ARBA" id="ARBA00022737"/>
    </source>
</evidence>
<sequence length="635" mass="69501">MKLWFKLAAAVTYLFLLLADLQPVNCDLNTDARALLDFAAAVPHVRKLNWESTNSICSSWIGITCTKDRTRVNGIHLPAFGLYGPIPADTIGKLDALRVLSLRSNRLNGELPSDILSIPSLQSIFLQNNNFSGVIPVSLSPRLSIIDLSFNSFTGEIPSPVKSLKRLTVLNLQFNSLSGGVPNLDVPRLEFLNLSHNLLDGSIPSSLQKFPVSSFIGNTRLCGPPLPYCSALSPSPTAESSSSTVISHSNSRKLSLGAIIAIAIGSASLLILLFLAVLFRCIKKKGSGGTTLIIAKATTGGKNENLKSEDFGSGVQGAEKNKLVFFEGCSFSFDLEDLLRASAEVLGKGSYGTAYKAILDEATTVVVKRLKEVGIGKKEFEQQMEIVNRVGRHPNVVPLLAYYFSKDEKLLVYEYMQASSLSAALHGNRGIGRTPLDWDSRLNIALGAARGLAHIHSEGGAKHTHGNIKSSNILLNASLDGCVSDFGLSPMMNYIPIKYRVAGYRAPEVIETRKVSQKSDVYSFGVVLLEMLTGKSPIQYTGYEDVVDLPRWVRSVVREEWTAEVFDVELVKYQNIEEEMVQMLQIALACVTKVPDMRPSMDEVVRMIEDIRQSELENRPSSEDNRSKDSSVQTP</sequence>
<dbReference type="InterPro" id="IPR001611">
    <property type="entry name" value="Leu-rich_rpt"/>
</dbReference>
<keyword evidence="18" id="KW-0418">Kinase</keyword>
<keyword evidence="7 13" id="KW-0547">Nucleotide-binding</keyword>
<keyword evidence="9 15" id="KW-1133">Transmembrane helix</keyword>
<gene>
    <name evidence="18" type="ORF">Salat_0806800</name>
</gene>
<dbReference type="InterPro" id="IPR017441">
    <property type="entry name" value="Protein_kinase_ATP_BS"/>
</dbReference>
<keyword evidence="4 15" id="KW-0812">Transmembrane</keyword>
<dbReference type="InterPro" id="IPR050994">
    <property type="entry name" value="At_inactive_RLKs"/>
</dbReference>
<dbReference type="Pfam" id="PF00560">
    <property type="entry name" value="LRR_1"/>
    <property type="match status" value="4"/>
</dbReference>
<dbReference type="EMBL" id="JACGWO010000002">
    <property type="protein sequence ID" value="KAK4436431.1"/>
    <property type="molecule type" value="Genomic_DNA"/>
</dbReference>
<evidence type="ECO:0000256" key="3">
    <source>
        <dbReference type="ARBA" id="ARBA00022614"/>
    </source>
</evidence>
<dbReference type="GO" id="GO:0004672">
    <property type="term" value="F:protein kinase activity"/>
    <property type="evidence" value="ECO:0007669"/>
    <property type="project" value="InterPro"/>
</dbReference>
<dbReference type="AlphaFoldDB" id="A0AAE2CVR9"/>
<evidence type="ECO:0000256" key="14">
    <source>
        <dbReference type="SAM" id="MobiDB-lite"/>
    </source>
</evidence>
<dbReference type="FunFam" id="3.30.200.20:FF:000307">
    <property type="entry name" value="pollen receptor-like kinase 1"/>
    <property type="match status" value="1"/>
</dbReference>
<dbReference type="PANTHER" id="PTHR48010:SF71">
    <property type="entry name" value="PROTEIN KINASE DOMAIN-CONTAINING PROTEIN"/>
    <property type="match status" value="1"/>
</dbReference>
<proteinExistence type="inferred from homology"/>
<dbReference type="InterPro" id="IPR001245">
    <property type="entry name" value="Ser-Thr/Tyr_kinase_cat_dom"/>
</dbReference>
<comment type="caution">
    <text evidence="18">The sequence shown here is derived from an EMBL/GenBank/DDBJ whole genome shotgun (WGS) entry which is preliminary data.</text>
</comment>
<evidence type="ECO:0000256" key="7">
    <source>
        <dbReference type="ARBA" id="ARBA00022741"/>
    </source>
</evidence>
<evidence type="ECO:0000256" key="12">
    <source>
        <dbReference type="ARBA" id="ARBA00038349"/>
    </source>
</evidence>
<dbReference type="Pfam" id="PF08263">
    <property type="entry name" value="LRRNT_2"/>
    <property type="match status" value="1"/>
</dbReference>
<evidence type="ECO:0000256" key="10">
    <source>
        <dbReference type="ARBA" id="ARBA00023136"/>
    </source>
</evidence>
<keyword evidence="3" id="KW-0433">Leucine-rich repeat</keyword>
<comment type="similarity">
    <text evidence="12">Belongs to the protein kinase superfamily.</text>
</comment>
<feature type="region of interest" description="Disordered" evidence="14">
    <location>
        <begin position="612"/>
        <end position="635"/>
    </location>
</feature>
<comment type="subcellular location">
    <subcellularLocation>
        <location evidence="1">Membrane</location>
        <topology evidence="1">Single-pass membrane protein</topology>
    </subcellularLocation>
</comment>
<dbReference type="GO" id="GO:0016020">
    <property type="term" value="C:membrane"/>
    <property type="evidence" value="ECO:0007669"/>
    <property type="project" value="UniProtKB-SubCell"/>
</dbReference>
<keyword evidence="10 15" id="KW-0472">Membrane</keyword>
<dbReference type="PROSITE" id="PS50011">
    <property type="entry name" value="PROTEIN_KINASE_DOM"/>
    <property type="match status" value="1"/>
</dbReference>
<dbReference type="Gene3D" id="3.30.200.20">
    <property type="entry name" value="Phosphorylase Kinase, domain 1"/>
    <property type="match status" value="1"/>
</dbReference>
<organism evidence="18 19">
    <name type="scientific">Sesamum alatum</name>
    <dbReference type="NCBI Taxonomy" id="300844"/>
    <lineage>
        <taxon>Eukaryota</taxon>
        <taxon>Viridiplantae</taxon>
        <taxon>Streptophyta</taxon>
        <taxon>Embryophyta</taxon>
        <taxon>Tracheophyta</taxon>
        <taxon>Spermatophyta</taxon>
        <taxon>Magnoliopsida</taxon>
        <taxon>eudicotyledons</taxon>
        <taxon>Gunneridae</taxon>
        <taxon>Pentapetalae</taxon>
        <taxon>asterids</taxon>
        <taxon>lamiids</taxon>
        <taxon>Lamiales</taxon>
        <taxon>Pedaliaceae</taxon>
        <taxon>Sesamum</taxon>
    </lineage>
</organism>
<evidence type="ECO:0000256" key="11">
    <source>
        <dbReference type="ARBA" id="ARBA00023170"/>
    </source>
</evidence>
<protein>
    <submittedName>
        <fullName evidence="18">Inactive receptor kinase</fullName>
    </submittedName>
</protein>
<evidence type="ECO:0000256" key="4">
    <source>
        <dbReference type="ARBA" id="ARBA00022692"/>
    </source>
</evidence>
<reference evidence="18" key="2">
    <citation type="journal article" date="2024" name="Plant">
        <title>Genomic evolution and insights into agronomic trait innovations of Sesamum species.</title>
        <authorList>
            <person name="Miao H."/>
            <person name="Wang L."/>
            <person name="Qu L."/>
            <person name="Liu H."/>
            <person name="Sun Y."/>
            <person name="Le M."/>
            <person name="Wang Q."/>
            <person name="Wei S."/>
            <person name="Zheng Y."/>
            <person name="Lin W."/>
            <person name="Duan Y."/>
            <person name="Cao H."/>
            <person name="Xiong S."/>
            <person name="Wang X."/>
            <person name="Wei L."/>
            <person name="Li C."/>
            <person name="Ma Q."/>
            <person name="Ju M."/>
            <person name="Zhao R."/>
            <person name="Li G."/>
            <person name="Mu C."/>
            <person name="Tian Q."/>
            <person name="Mei H."/>
            <person name="Zhang T."/>
            <person name="Gao T."/>
            <person name="Zhang H."/>
        </authorList>
    </citation>
    <scope>NUCLEOTIDE SEQUENCE</scope>
    <source>
        <strain evidence="18">3651</strain>
    </source>
</reference>
<evidence type="ECO:0000256" key="5">
    <source>
        <dbReference type="ARBA" id="ARBA00022729"/>
    </source>
</evidence>
<dbReference type="InterPro" id="IPR032675">
    <property type="entry name" value="LRR_dom_sf"/>
</dbReference>
<feature type="signal peptide" evidence="16">
    <location>
        <begin position="1"/>
        <end position="26"/>
    </location>
</feature>
<name>A0AAE2CVR9_9LAMI</name>
<dbReference type="CDD" id="cd14066">
    <property type="entry name" value="STKc_IRAK"/>
    <property type="match status" value="1"/>
</dbReference>
<feature type="domain" description="Protein kinase" evidence="17">
    <location>
        <begin position="340"/>
        <end position="616"/>
    </location>
</feature>
<dbReference type="Proteomes" id="UP001293254">
    <property type="component" value="Unassembled WGS sequence"/>
</dbReference>
<keyword evidence="11 18" id="KW-0675">Receptor</keyword>
<dbReference type="Pfam" id="PF07714">
    <property type="entry name" value="PK_Tyr_Ser-Thr"/>
    <property type="match status" value="1"/>
</dbReference>
<dbReference type="FunFam" id="3.80.10.10:FF:000731">
    <property type="entry name" value="Leucine-rich repeat receptor-like protein kinase"/>
    <property type="match status" value="1"/>
</dbReference>
<dbReference type="Gene3D" id="3.80.10.10">
    <property type="entry name" value="Ribonuclease Inhibitor"/>
    <property type="match status" value="2"/>
</dbReference>
<dbReference type="GO" id="GO:0005524">
    <property type="term" value="F:ATP binding"/>
    <property type="evidence" value="ECO:0007669"/>
    <property type="project" value="UniProtKB-UniRule"/>
</dbReference>
<feature type="transmembrane region" description="Helical" evidence="15">
    <location>
        <begin position="254"/>
        <end position="279"/>
    </location>
</feature>
<dbReference type="PROSITE" id="PS00107">
    <property type="entry name" value="PROTEIN_KINASE_ATP"/>
    <property type="match status" value="1"/>
</dbReference>
<evidence type="ECO:0000313" key="19">
    <source>
        <dbReference type="Proteomes" id="UP001293254"/>
    </source>
</evidence>
<dbReference type="PANTHER" id="PTHR48010">
    <property type="entry name" value="OS05G0588300 PROTEIN"/>
    <property type="match status" value="1"/>
</dbReference>
<dbReference type="FunFam" id="1.10.510.10:FF:000095">
    <property type="entry name" value="protein STRUBBELIG-RECEPTOR FAMILY 8"/>
    <property type="match status" value="1"/>
</dbReference>
<evidence type="ECO:0000256" key="13">
    <source>
        <dbReference type="PROSITE-ProRule" id="PRU10141"/>
    </source>
</evidence>
<reference evidence="18" key="1">
    <citation type="submission" date="2020-06" db="EMBL/GenBank/DDBJ databases">
        <authorList>
            <person name="Li T."/>
            <person name="Hu X."/>
            <person name="Zhang T."/>
            <person name="Song X."/>
            <person name="Zhang H."/>
            <person name="Dai N."/>
            <person name="Sheng W."/>
            <person name="Hou X."/>
            <person name="Wei L."/>
        </authorList>
    </citation>
    <scope>NUCLEOTIDE SEQUENCE</scope>
    <source>
        <strain evidence="18">3651</strain>
        <tissue evidence="18">Leaf</tissue>
    </source>
</reference>
<dbReference type="InterPro" id="IPR011009">
    <property type="entry name" value="Kinase-like_dom_sf"/>
</dbReference>
<keyword evidence="18" id="KW-0808">Transferase</keyword>
<keyword evidence="6" id="KW-0677">Repeat</keyword>
<feature type="binding site" evidence="13">
    <location>
        <position position="368"/>
    </location>
    <ligand>
        <name>ATP</name>
        <dbReference type="ChEBI" id="CHEBI:30616"/>
    </ligand>
</feature>
<feature type="chain" id="PRO_5042294208" evidence="16">
    <location>
        <begin position="27"/>
        <end position="635"/>
    </location>
</feature>
<evidence type="ECO:0000256" key="2">
    <source>
        <dbReference type="ARBA" id="ARBA00022553"/>
    </source>
</evidence>
<dbReference type="InterPro" id="IPR013210">
    <property type="entry name" value="LRR_N_plant-typ"/>
</dbReference>
<evidence type="ECO:0000256" key="16">
    <source>
        <dbReference type="SAM" id="SignalP"/>
    </source>
</evidence>
<evidence type="ECO:0000256" key="8">
    <source>
        <dbReference type="ARBA" id="ARBA00022840"/>
    </source>
</evidence>
<evidence type="ECO:0000256" key="1">
    <source>
        <dbReference type="ARBA" id="ARBA00004167"/>
    </source>
</evidence>
<evidence type="ECO:0000256" key="9">
    <source>
        <dbReference type="ARBA" id="ARBA00022989"/>
    </source>
</evidence>
<evidence type="ECO:0000256" key="15">
    <source>
        <dbReference type="SAM" id="Phobius"/>
    </source>
</evidence>
<evidence type="ECO:0000313" key="18">
    <source>
        <dbReference type="EMBL" id="KAK4436431.1"/>
    </source>
</evidence>
<dbReference type="SUPFAM" id="SSF52058">
    <property type="entry name" value="L domain-like"/>
    <property type="match status" value="1"/>
</dbReference>